<dbReference type="PROSITE" id="PS50860">
    <property type="entry name" value="AA_TRNA_LIGASE_II_ALA"/>
    <property type="match status" value="1"/>
</dbReference>
<keyword evidence="9" id="KW-0030">Aminoacyl-tRNA synthetase</keyword>
<dbReference type="InterPro" id="IPR045864">
    <property type="entry name" value="aa-tRNA-synth_II/BPL/LPL"/>
</dbReference>
<dbReference type="PRINTS" id="PR00980">
    <property type="entry name" value="TRNASYNTHALA"/>
</dbReference>
<dbReference type="PANTHER" id="PTHR11777:SF9">
    <property type="entry name" value="ALANINE--TRNA LIGASE, CYTOPLASMIC"/>
    <property type="match status" value="1"/>
</dbReference>
<evidence type="ECO:0000256" key="8">
    <source>
        <dbReference type="ARBA" id="ARBA00022917"/>
    </source>
</evidence>
<dbReference type="Gene3D" id="3.30.930.10">
    <property type="entry name" value="Bira Bifunctional Protein, Domain 2"/>
    <property type="match status" value="1"/>
</dbReference>
<dbReference type="InterPro" id="IPR018164">
    <property type="entry name" value="Ala-tRNA-synth_IIc_N"/>
</dbReference>
<dbReference type="Pfam" id="PF01411">
    <property type="entry name" value="tRNA-synt_2c"/>
    <property type="match status" value="2"/>
</dbReference>
<dbReference type="FunFam" id="3.30.980.10:FF:000004">
    <property type="entry name" value="Alanine--tRNA ligase, cytoplasmic"/>
    <property type="match status" value="1"/>
</dbReference>
<organism evidence="11 12">
    <name type="scientific">Candidatus Chisholmbacteria bacterium RIFCSPHIGHO2_01_FULL_48_12</name>
    <dbReference type="NCBI Taxonomy" id="1797589"/>
    <lineage>
        <taxon>Bacteria</taxon>
        <taxon>Candidatus Chisholmiibacteriota</taxon>
    </lineage>
</organism>
<evidence type="ECO:0000313" key="12">
    <source>
        <dbReference type="Proteomes" id="UP000177324"/>
    </source>
</evidence>
<dbReference type="GO" id="GO:0005524">
    <property type="term" value="F:ATP binding"/>
    <property type="evidence" value="ECO:0007669"/>
    <property type="project" value="UniProtKB-KW"/>
</dbReference>
<dbReference type="PANTHER" id="PTHR11777">
    <property type="entry name" value="ALANYL-TRNA SYNTHETASE"/>
    <property type="match status" value="1"/>
</dbReference>
<dbReference type="InterPro" id="IPR012947">
    <property type="entry name" value="tRNA_SAD"/>
</dbReference>
<dbReference type="EMBL" id="MHCH01000034">
    <property type="protein sequence ID" value="OGY17057.1"/>
    <property type="molecule type" value="Genomic_DNA"/>
</dbReference>
<evidence type="ECO:0000256" key="6">
    <source>
        <dbReference type="ARBA" id="ARBA00022840"/>
    </source>
</evidence>
<dbReference type="InterPro" id="IPR002318">
    <property type="entry name" value="Ala-tRNA-lgiase_IIc"/>
</dbReference>
<name>A0A1G1VPA5_9BACT</name>
<keyword evidence="8" id="KW-0648">Protein biosynthesis</keyword>
<protein>
    <recommendedName>
        <fullName evidence="2">alanine--tRNA ligase</fullName>
        <ecNumber evidence="2">6.1.1.7</ecNumber>
    </recommendedName>
</protein>
<keyword evidence="4" id="KW-0436">Ligase</keyword>
<keyword evidence="7" id="KW-0694">RNA-binding</keyword>
<dbReference type="GO" id="GO:0006419">
    <property type="term" value="P:alanyl-tRNA aminoacylation"/>
    <property type="evidence" value="ECO:0007669"/>
    <property type="project" value="InterPro"/>
</dbReference>
<comment type="similarity">
    <text evidence="1">Belongs to the class-II aminoacyl-tRNA synthetase family.</text>
</comment>
<dbReference type="InterPro" id="IPR018163">
    <property type="entry name" value="Thr/Ala-tRNA-synth_IIc_edit"/>
</dbReference>
<dbReference type="InterPro" id="IPR018165">
    <property type="entry name" value="Ala-tRNA-synth_IIc_core"/>
</dbReference>
<keyword evidence="6" id="KW-0067">ATP-binding</keyword>
<evidence type="ECO:0000256" key="3">
    <source>
        <dbReference type="ARBA" id="ARBA00022555"/>
    </source>
</evidence>
<dbReference type="Gene3D" id="3.30.980.10">
    <property type="entry name" value="Threonyl-trna Synthetase, Chain A, domain 2"/>
    <property type="match status" value="1"/>
</dbReference>
<keyword evidence="3" id="KW-0820">tRNA-binding</keyword>
<evidence type="ECO:0000256" key="1">
    <source>
        <dbReference type="ARBA" id="ARBA00008226"/>
    </source>
</evidence>
<evidence type="ECO:0000256" key="9">
    <source>
        <dbReference type="ARBA" id="ARBA00023146"/>
    </source>
</evidence>
<dbReference type="AlphaFoldDB" id="A0A1G1VPA5"/>
<dbReference type="GO" id="GO:0005737">
    <property type="term" value="C:cytoplasm"/>
    <property type="evidence" value="ECO:0007669"/>
    <property type="project" value="InterPro"/>
</dbReference>
<accession>A0A1G1VPA5</accession>
<dbReference type="InterPro" id="IPR050058">
    <property type="entry name" value="Ala-tRNA_ligase"/>
</dbReference>
<keyword evidence="5" id="KW-0547">Nucleotide-binding</keyword>
<evidence type="ECO:0000256" key="5">
    <source>
        <dbReference type="ARBA" id="ARBA00022741"/>
    </source>
</evidence>
<dbReference type="CDD" id="cd00673">
    <property type="entry name" value="AlaRS_core"/>
    <property type="match status" value="1"/>
</dbReference>
<evidence type="ECO:0000256" key="7">
    <source>
        <dbReference type="ARBA" id="ARBA00022884"/>
    </source>
</evidence>
<reference evidence="11 12" key="1">
    <citation type="journal article" date="2016" name="Nat. Commun.">
        <title>Thousands of microbial genomes shed light on interconnected biogeochemical processes in an aquifer system.</title>
        <authorList>
            <person name="Anantharaman K."/>
            <person name="Brown C.T."/>
            <person name="Hug L.A."/>
            <person name="Sharon I."/>
            <person name="Castelle C.J."/>
            <person name="Probst A.J."/>
            <person name="Thomas B.C."/>
            <person name="Singh A."/>
            <person name="Wilkins M.J."/>
            <person name="Karaoz U."/>
            <person name="Brodie E.L."/>
            <person name="Williams K.H."/>
            <person name="Hubbard S.S."/>
            <person name="Banfield J.F."/>
        </authorList>
    </citation>
    <scope>NUCLEOTIDE SEQUENCE [LARGE SCALE GENOMIC DNA]</scope>
</reference>
<dbReference type="GO" id="GO:0000049">
    <property type="term" value="F:tRNA binding"/>
    <property type="evidence" value="ECO:0007669"/>
    <property type="project" value="UniProtKB-KW"/>
</dbReference>
<dbReference type="STRING" id="1797589.A2784_04740"/>
<dbReference type="Pfam" id="PF07973">
    <property type="entry name" value="tRNA_SAD"/>
    <property type="match status" value="1"/>
</dbReference>
<sequence length="558" mass="62281">MKSGDIREKYLKFFEGRGHKIIPAAPLVLADDPTTLFTSSGMQPLVPYLLGQSHPAGKRLVDSQPCFRAQDIEEVGNNRHTTFFEMLGNWSLGDYFKQEQLAWFWEFLTDELGLPPERLVVTVFEGNADVPRDEESAQIWKSLGMKRIFYYGVDKNWWSRSGVPAAMPAGEPGGPDSEVFFEFTDVLHDPKQGKECHPNCDCGRFLEIGNSVFMQYQKQADGSLQELAQKNVDFGGGLERLTAAGSDEPDIFKIDIFMSMRKRLENDLGDSQVLRIVLDHMRAAEAIIEAGVIPSNKEQGYMLRRLIRRATLQAKLVNVNLGEKIDNPVIGEEIGKFKQTLSKGLKLVGKISPFDLWQSYGFPPEATQELLNQQGESVDWKKFERQKLKHQEKSRTAAAGKFAGGLADRSEAVTKLHTATHLLYAALRQTLGSHVRQEGSNITAERLRFDFSHPRAVTAEEIRAVENLINAKIKANLPVVKTIEDRDQALASGAVAFFREKYGDKVSVYTIGNFSRELCGGPHVTSTGTIGSVKIEKVQAIGSGRKRIYATVCPIDQV</sequence>
<evidence type="ECO:0000256" key="2">
    <source>
        <dbReference type="ARBA" id="ARBA00013168"/>
    </source>
</evidence>
<dbReference type="SUPFAM" id="SSF101353">
    <property type="entry name" value="Putative anticodon-binding domain of alanyl-tRNA synthetase (AlaRS)"/>
    <property type="match status" value="1"/>
</dbReference>
<gene>
    <name evidence="11" type="ORF">A2784_04740</name>
</gene>
<dbReference type="EC" id="6.1.1.7" evidence="2"/>
<dbReference type="Gene3D" id="3.30.54.20">
    <property type="match status" value="1"/>
</dbReference>
<dbReference type="SMART" id="SM00863">
    <property type="entry name" value="tRNA_SAD"/>
    <property type="match status" value="1"/>
</dbReference>
<dbReference type="SUPFAM" id="SSF55186">
    <property type="entry name" value="ThrRS/AlaRS common domain"/>
    <property type="match status" value="1"/>
</dbReference>
<dbReference type="GO" id="GO:0002161">
    <property type="term" value="F:aminoacyl-tRNA deacylase activity"/>
    <property type="evidence" value="ECO:0007669"/>
    <property type="project" value="TreeGrafter"/>
</dbReference>
<dbReference type="Proteomes" id="UP000177324">
    <property type="component" value="Unassembled WGS sequence"/>
</dbReference>
<dbReference type="InterPro" id="IPR018162">
    <property type="entry name" value="Ala-tRNA-ligase_IIc_anticod-bd"/>
</dbReference>
<dbReference type="SUPFAM" id="SSF55681">
    <property type="entry name" value="Class II aaRS and biotin synthetases"/>
    <property type="match status" value="1"/>
</dbReference>
<comment type="caution">
    <text evidence="11">The sequence shown here is derived from an EMBL/GenBank/DDBJ whole genome shotgun (WGS) entry which is preliminary data.</text>
</comment>
<proteinExistence type="inferred from homology"/>
<evidence type="ECO:0000313" key="11">
    <source>
        <dbReference type="EMBL" id="OGY17057.1"/>
    </source>
</evidence>
<dbReference type="GO" id="GO:0004813">
    <property type="term" value="F:alanine-tRNA ligase activity"/>
    <property type="evidence" value="ECO:0007669"/>
    <property type="project" value="UniProtKB-EC"/>
</dbReference>
<evidence type="ECO:0000256" key="4">
    <source>
        <dbReference type="ARBA" id="ARBA00022598"/>
    </source>
</evidence>
<evidence type="ECO:0000259" key="10">
    <source>
        <dbReference type="PROSITE" id="PS50860"/>
    </source>
</evidence>
<feature type="domain" description="Alanyl-transfer RNA synthetases family profile" evidence="10">
    <location>
        <begin position="1"/>
        <end position="551"/>
    </location>
</feature>